<accession>A0ABY4P8J3</accession>
<feature type="domain" description="Mub B2-like" evidence="1">
    <location>
        <begin position="42"/>
        <end position="135"/>
    </location>
</feature>
<gene>
    <name evidence="2" type="ORF">MOO45_06550</name>
</gene>
<organism evidence="2 3">
    <name type="scientific">Bombilactobacillus folatiphilus</name>
    <dbReference type="NCBI Taxonomy" id="2923362"/>
    <lineage>
        <taxon>Bacteria</taxon>
        <taxon>Bacillati</taxon>
        <taxon>Bacillota</taxon>
        <taxon>Bacilli</taxon>
        <taxon>Lactobacillales</taxon>
        <taxon>Lactobacillaceae</taxon>
        <taxon>Bombilactobacillus</taxon>
    </lineage>
</organism>
<protein>
    <recommendedName>
        <fullName evidence="1">Mub B2-like domain-containing protein</fullName>
    </recommendedName>
</protein>
<dbReference type="EMBL" id="CP093366">
    <property type="protein sequence ID" value="UQS81849.1"/>
    <property type="molecule type" value="Genomic_DNA"/>
</dbReference>
<reference evidence="2" key="1">
    <citation type="journal article" date="2022" name="Int. J. Syst. Evol. Microbiol.">
        <title>Apilactobacillus apisilvae sp. nov., Nicolia spurrieriana gen. nov. sp. nov., Bombilactobacillus folatiphilus sp. nov. and Bombilactobacillus thymidiniphilus sp. nov., four new lactic acid bacterial isolates from stingless bees Tetragonula carbonaria and Austroplebeia australis.</title>
        <authorList>
            <person name="Oliphant S.A."/>
            <person name="Watson-Haigh N.S."/>
            <person name="Sumby K.M."/>
            <person name="Gardner J."/>
            <person name="Groom S."/>
            <person name="Jiranek V."/>
        </authorList>
    </citation>
    <scope>NUCLEOTIDE SEQUENCE</scope>
    <source>
        <strain evidence="2">SG4_D2</strain>
    </source>
</reference>
<name>A0ABY4P8J3_9LACO</name>
<dbReference type="InterPro" id="IPR041495">
    <property type="entry name" value="Mub_B2"/>
</dbReference>
<proteinExistence type="predicted"/>
<keyword evidence="3" id="KW-1185">Reference proteome</keyword>
<evidence type="ECO:0000313" key="3">
    <source>
        <dbReference type="Proteomes" id="UP000831495"/>
    </source>
</evidence>
<sequence length="136" mass="15432">MIRYINYHQPQGYEIMDSPQQTITVDDSGKRTISVYVDHKIQTASESKSFLRTINLHYPSGAIKIIDQTVLLKRNLYVDQVTNETVYGTWNTGSFDEYLVPTMKGYTASKTTVPTQTVTSDSPSSMTIDIYYTKNA</sequence>
<dbReference type="Proteomes" id="UP000831495">
    <property type="component" value="Chromosome"/>
</dbReference>
<dbReference type="Pfam" id="PF17966">
    <property type="entry name" value="Muc_B2"/>
    <property type="match status" value="1"/>
</dbReference>
<dbReference type="Gene3D" id="2.60.40.4300">
    <property type="match status" value="1"/>
</dbReference>
<evidence type="ECO:0000313" key="2">
    <source>
        <dbReference type="EMBL" id="UQS81849.1"/>
    </source>
</evidence>
<dbReference type="RefSeq" id="WP_249514117.1">
    <property type="nucleotide sequence ID" value="NZ_CP093366.1"/>
</dbReference>
<evidence type="ECO:0000259" key="1">
    <source>
        <dbReference type="Pfam" id="PF17966"/>
    </source>
</evidence>